<keyword evidence="3" id="KW-1185">Reference proteome</keyword>
<keyword evidence="1" id="KW-0812">Transmembrane</keyword>
<evidence type="ECO:0000313" key="3">
    <source>
        <dbReference type="Proteomes" id="UP000235672"/>
    </source>
</evidence>
<organism evidence="2 3">
    <name type="scientific">Hyaloscypha hepaticicola</name>
    <dbReference type="NCBI Taxonomy" id="2082293"/>
    <lineage>
        <taxon>Eukaryota</taxon>
        <taxon>Fungi</taxon>
        <taxon>Dikarya</taxon>
        <taxon>Ascomycota</taxon>
        <taxon>Pezizomycotina</taxon>
        <taxon>Leotiomycetes</taxon>
        <taxon>Helotiales</taxon>
        <taxon>Hyaloscyphaceae</taxon>
        <taxon>Hyaloscypha</taxon>
    </lineage>
</organism>
<dbReference type="EMBL" id="KZ613474">
    <property type="protein sequence ID" value="PMD23617.1"/>
    <property type="molecule type" value="Genomic_DNA"/>
</dbReference>
<gene>
    <name evidence="2" type="ORF">NA56DRAFT_669518</name>
</gene>
<evidence type="ECO:0000313" key="2">
    <source>
        <dbReference type="EMBL" id="PMD23617.1"/>
    </source>
</evidence>
<dbReference type="SUPFAM" id="SSF52266">
    <property type="entry name" value="SGNH hydrolase"/>
    <property type="match status" value="1"/>
</dbReference>
<dbReference type="STRING" id="1745343.A0A2J6QBH9"/>
<keyword evidence="1" id="KW-1133">Transmembrane helix</keyword>
<protein>
    <submittedName>
        <fullName evidence="2">Uncharacterized protein</fullName>
    </submittedName>
</protein>
<evidence type="ECO:0000256" key="1">
    <source>
        <dbReference type="SAM" id="Phobius"/>
    </source>
</evidence>
<keyword evidence="1" id="KW-0472">Membrane</keyword>
<dbReference type="AlphaFoldDB" id="A0A2J6QBH9"/>
<name>A0A2J6QBH9_9HELO</name>
<accession>A0A2J6QBH9</accession>
<dbReference type="OrthoDB" id="5373426at2759"/>
<reference evidence="2 3" key="1">
    <citation type="submission" date="2016-05" db="EMBL/GenBank/DDBJ databases">
        <title>A degradative enzymes factory behind the ericoid mycorrhizal symbiosis.</title>
        <authorList>
            <consortium name="DOE Joint Genome Institute"/>
            <person name="Martino E."/>
            <person name="Morin E."/>
            <person name="Grelet G."/>
            <person name="Kuo A."/>
            <person name="Kohler A."/>
            <person name="Daghino S."/>
            <person name="Barry K."/>
            <person name="Choi C."/>
            <person name="Cichocki N."/>
            <person name="Clum A."/>
            <person name="Copeland A."/>
            <person name="Hainaut M."/>
            <person name="Haridas S."/>
            <person name="Labutti K."/>
            <person name="Lindquist E."/>
            <person name="Lipzen A."/>
            <person name="Khouja H.-R."/>
            <person name="Murat C."/>
            <person name="Ohm R."/>
            <person name="Olson A."/>
            <person name="Spatafora J."/>
            <person name="Veneault-Fourrey C."/>
            <person name="Henrissat B."/>
            <person name="Grigoriev I."/>
            <person name="Martin F."/>
            <person name="Perotto S."/>
        </authorList>
    </citation>
    <scope>NUCLEOTIDE SEQUENCE [LARGE SCALE GENOMIC DNA]</scope>
    <source>
        <strain evidence="2 3">UAMH 7357</strain>
    </source>
</reference>
<feature type="transmembrane region" description="Helical" evidence="1">
    <location>
        <begin position="21"/>
        <end position="40"/>
    </location>
</feature>
<sequence>MKLDKSFLSSRASFVRAAFGMLFFGLVAYLLWLPIFYLFFHRVLTHHLSPVVEPGEDAIKHFAGSHDCGISQADIYLAPWTTNPKVSPFCKNRATLLEALSGGGRHGWDEPFVGRGCTYRWFSTAEICMILERFNTIVFVGDELVHSVYTAFNILLREDLALGGLQQWIMSDQDRMICKCDNQLLNQDCAGYAIKNRDEVKKNTGDQKGSPYFCVPHAYIRAESTPASPTSLSLFKDLTYSRPNPWQPTPLIFSFGHASSFDVEITKRAMEEWYALAIGAERNFPMLFLGPPAFGINQSPSTAPKEGNRALWHYQEQVSGIAKENHFDVLGLYNLTMQTSTPDGSHFGEKVALVEAMMVINWLSKLDTS</sequence>
<proteinExistence type="predicted"/>
<dbReference type="Proteomes" id="UP000235672">
    <property type="component" value="Unassembled WGS sequence"/>
</dbReference>